<dbReference type="GeneID" id="25257178"/>
<dbReference type="InterPro" id="IPR027417">
    <property type="entry name" value="P-loop_NTPase"/>
</dbReference>
<dbReference type="VEuPathDB" id="ToxoDB:ETH_00040690"/>
<organism evidence="1 2">
    <name type="scientific">Eimeria tenella</name>
    <name type="common">Coccidian parasite</name>
    <dbReference type="NCBI Taxonomy" id="5802"/>
    <lineage>
        <taxon>Eukaryota</taxon>
        <taxon>Sar</taxon>
        <taxon>Alveolata</taxon>
        <taxon>Apicomplexa</taxon>
        <taxon>Conoidasida</taxon>
        <taxon>Coccidia</taxon>
        <taxon>Eucoccidiorida</taxon>
        <taxon>Eimeriorina</taxon>
        <taxon>Eimeriidae</taxon>
        <taxon>Eimeria</taxon>
    </lineage>
</organism>
<dbReference type="AlphaFoldDB" id="U6KNI6"/>
<name>U6KNI6_EIMTE</name>
<gene>
    <name evidence="1" type="ORF">ETH_00040690</name>
</gene>
<protein>
    <submittedName>
        <fullName evidence="1">Uncharacterized protein</fullName>
    </submittedName>
</protein>
<dbReference type="Proteomes" id="UP000030747">
    <property type="component" value="Unassembled WGS sequence"/>
</dbReference>
<feature type="non-terminal residue" evidence="1">
    <location>
        <position position="48"/>
    </location>
</feature>
<evidence type="ECO:0000313" key="2">
    <source>
        <dbReference type="Proteomes" id="UP000030747"/>
    </source>
</evidence>
<reference evidence="1" key="2">
    <citation type="submission" date="2013-10" db="EMBL/GenBank/DDBJ databases">
        <authorList>
            <person name="Aslett M."/>
        </authorList>
    </citation>
    <scope>NUCLEOTIDE SEQUENCE [LARGE SCALE GENOMIC DNA]</scope>
    <source>
        <strain evidence="1">Houghton</strain>
    </source>
</reference>
<dbReference type="VEuPathDB" id="ToxoDB:ETH2_1567500"/>
<sequence length="48" mass="5013">MDRPGASWSCCMQQLQQLHAAPVALQLPLGAAAGFVGVVDLIHEVALV</sequence>
<reference evidence="1" key="1">
    <citation type="submission" date="2013-10" db="EMBL/GenBank/DDBJ databases">
        <title>Genomic analysis of the causative agents of coccidiosis in chickens.</title>
        <authorList>
            <person name="Reid A.J."/>
            <person name="Blake D."/>
            <person name="Billington K."/>
            <person name="Browne H."/>
            <person name="Dunn M."/>
            <person name="Hung S."/>
            <person name="Kawahara F."/>
            <person name="Miranda-Saavedra D."/>
            <person name="Mourier T."/>
            <person name="Nagra H."/>
            <person name="Otto T.D."/>
            <person name="Rawlings N."/>
            <person name="Sanchez A."/>
            <person name="Sanders M."/>
            <person name="Subramaniam C."/>
            <person name="Tay Y."/>
            <person name="Dear P."/>
            <person name="Doerig C."/>
            <person name="Gruber A."/>
            <person name="Parkinson J."/>
            <person name="Shirley M."/>
            <person name="Wan K.L."/>
            <person name="Berriman M."/>
            <person name="Tomley F."/>
            <person name="Pain A."/>
        </authorList>
    </citation>
    <scope>NUCLEOTIDE SEQUENCE [LARGE SCALE GENOMIC DNA]</scope>
    <source>
        <strain evidence="1">Houghton</strain>
    </source>
</reference>
<dbReference type="RefSeq" id="XP_013230301.1">
    <property type="nucleotide sequence ID" value="XM_013374847.1"/>
</dbReference>
<keyword evidence="2" id="KW-1185">Reference proteome</keyword>
<dbReference type="OrthoDB" id="198619at2759"/>
<dbReference type="Gene3D" id="3.40.50.300">
    <property type="entry name" value="P-loop containing nucleotide triphosphate hydrolases"/>
    <property type="match status" value="1"/>
</dbReference>
<evidence type="ECO:0000313" key="1">
    <source>
        <dbReference type="EMBL" id="CDJ39546.1"/>
    </source>
</evidence>
<accession>U6KNI6</accession>
<dbReference type="EMBL" id="HG674452">
    <property type="protein sequence ID" value="CDJ39546.1"/>
    <property type="molecule type" value="Genomic_DNA"/>
</dbReference>
<proteinExistence type="predicted"/>